<dbReference type="OrthoDB" id="3187421at2"/>
<evidence type="ECO:0000313" key="5">
    <source>
        <dbReference type="EMBL" id="MQY02439.1"/>
    </source>
</evidence>
<dbReference type="InterPro" id="IPR036962">
    <property type="entry name" value="Glyco_hydro_3_N_sf"/>
</dbReference>
<dbReference type="Pfam" id="PF00933">
    <property type="entry name" value="Glyco_hydro_3"/>
    <property type="match status" value="1"/>
</dbReference>
<proteinExistence type="inferred from homology"/>
<keyword evidence="2 5" id="KW-0378">Hydrolase</keyword>
<dbReference type="SMART" id="SM01217">
    <property type="entry name" value="Fn3_like"/>
    <property type="match status" value="1"/>
</dbReference>
<evidence type="ECO:0000256" key="3">
    <source>
        <dbReference type="SAM" id="SignalP"/>
    </source>
</evidence>
<dbReference type="SUPFAM" id="SSF51445">
    <property type="entry name" value="(Trans)glycosidases"/>
    <property type="match status" value="1"/>
</dbReference>
<dbReference type="AlphaFoldDB" id="A0A7K0BMN1"/>
<comment type="caution">
    <text evidence="5">The sequence shown here is derived from an EMBL/GenBank/DDBJ whole genome shotgun (WGS) entry which is preliminary data.</text>
</comment>
<keyword evidence="3" id="KW-0732">Signal</keyword>
<keyword evidence="6" id="KW-1185">Reference proteome</keyword>
<dbReference type="InterPro" id="IPR050288">
    <property type="entry name" value="Cellulose_deg_GH3"/>
</dbReference>
<comment type="similarity">
    <text evidence="1">Belongs to the glycosyl hydrolase 3 family.</text>
</comment>
<dbReference type="Gene3D" id="2.60.40.10">
    <property type="entry name" value="Immunoglobulins"/>
    <property type="match status" value="1"/>
</dbReference>
<dbReference type="EMBL" id="WEGH01000001">
    <property type="protein sequence ID" value="MQY02439.1"/>
    <property type="molecule type" value="Genomic_DNA"/>
</dbReference>
<evidence type="ECO:0000256" key="2">
    <source>
        <dbReference type="ARBA" id="ARBA00022801"/>
    </source>
</evidence>
<feature type="domain" description="Fibronectin type III-like" evidence="4">
    <location>
        <begin position="628"/>
        <end position="700"/>
    </location>
</feature>
<feature type="chain" id="PRO_5038336087" evidence="3">
    <location>
        <begin position="28"/>
        <end position="716"/>
    </location>
</feature>
<dbReference type="Gene3D" id="3.20.20.300">
    <property type="entry name" value="Glycoside hydrolase, family 3, N-terminal domain"/>
    <property type="match status" value="1"/>
</dbReference>
<dbReference type="InterPro" id="IPR002772">
    <property type="entry name" value="Glyco_hydro_3_C"/>
</dbReference>
<sequence>MSPARRWAAATGTLAAAFALVSAPATGEAAASRCGDPAVRPWCRTTLTPDQRVALLLPRLTEDEKIGLLAADDPFGGPLGGFSENAHADTNNGIARLGVPPLYMADGPAGVRQGRATALPAPITLAAGFDPGAAERYGAAVGWEARHRGNDVIFGPSVDVLRAPRNGRAFEGFGEDPYLSAGLGASWIRGAQKQGVLASVKHLAVYTQETDRLALEARVDERALREVYLVPFEAAVKKGGAATVMCGFGKLNGRWACQDGTMLNTILRGEWGFTGFVASDHTAAQDAAGAAAGGLDMELPVGRRYNAWTLKNALRQNQVGRATLDGHVRNILRTMFAGGVFDRPAYANDLTLLSRAASETTARRVQEAGTTLLRNRGGALPLKAPKSIALIGRGAVENRSGYGSSKVEPFSSVAPREGIAARAGAGARITYDDGGNRGAAADAARKAEVAIVFATDSQGEFFDKSCLTLRCGEPTRGDQDALISEVARANPNTIVVLETGGPVLTPWADQVKAVVQAWYPGQQAGTALARVLYGDVDPGGRLPVTFPAAEGDTPVGTDPARFPGVNKTVTFAEGVFVGYRHYDAKNIAPRFPFGHGLSYTTFKYSDLSVRGDRVQVTVTNTGARAGIAVPQLYLGLPAPNANTPQPPRQLRGYEKVSLAPGQSTRVTFPLTARSLSYWDTGTHAWKVAKGCYRVGVGASSRDVPLTGAFAQGGGRC</sequence>
<dbReference type="PRINTS" id="PR00133">
    <property type="entry name" value="GLHYDRLASE3"/>
</dbReference>
<dbReference type="GO" id="GO:0008422">
    <property type="term" value="F:beta-glucosidase activity"/>
    <property type="evidence" value="ECO:0007669"/>
    <property type="project" value="UniProtKB-EC"/>
</dbReference>
<dbReference type="PANTHER" id="PTHR42715">
    <property type="entry name" value="BETA-GLUCOSIDASE"/>
    <property type="match status" value="1"/>
</dbReference>
<dbReference type="SUPFAM" id="SSF52279">
    <property type="entry name" value="Beta-D-glucan exohydrolase, C-terminal domain"/>
    <property type="match status" value="1"/>
</dbReference>
<organism evidence="5 6">
    <name type="scientific">Actinomadura macrotermitis</name>
    <dbReference type="NCBI Taxonomy" id="2585200"/>
    <lineage>
        <taxon>Bacteria</taxon>
        <taxon>Bacillati</taxon>
        <taxon>Actinomycetota</taxon>
        <taxon>Actinomycetes</taxon>
        <taxon>Streptosporangiales</taxon>
        <taxon>Thermomonosporaceae</taxon>
        <taxon>Actinomadura</taxon>
    </lineage>
</organism>
<dbReference type="RefSeq" id="WP_153530623.1">
    <property type="nucleotide sequence ID" value="NZ_WEGH01000001.1"/>
</dbReference>
<dbReference type="Proteomes" id="UP000487268">
    <property type="component" value="Unassembled WGS sequence"/>
</dbReference>
<dbReference type="EC" id="3.2.1.21" evidence="5"/>
<gene>
    <name evidence="5" type="primary">bglB_1</name>
    <name evidence="5" type="ORF">ACRB68_04690</name>
</gene>
<dbReference type="Gene3D" id="3.40.50.1700">
    <property type="entry name" value="Glycoside hydrolase family 3 C-terminal domain"/>
    <property type="match status" value="1"/>
</dbReference>
<evidence type="ECO:0000313" key="6">
    <source>
        <dbReference type="Proteomes" id="UP000487268"/>
    </source>
</evidence>
<dbReference type="InterPro" id="IPR026891">
    <property type="entry name" value="Fn3-like"/>
</dbReference>
<reference evidence="5 6" key="1">
    <citation type="submission" date="2019-10" db="EMBL/GenBank/DDBJ databases">
        <title>Actinomadura rubteroloni sp. nov. and Actinomadura macrotermitis sp. nov., isolated from the gut of fungus growing-termite Macrotermes natalensis.</title>
        <authorList>
            <person name="Benndorf R."/>
            <person name="Martin K."/>
            <person name="Kuefner M."/>
            <person name="De Beer W."/>
            <person name="Kaster A.-K."/>
            <person name="Vollmers J."/>
            <person name="Poulsen M."/>
            <person name="Beemelmanns C."/>
        </authorList>
    </citation>
    <scope>NUCLEOTIDE SEQUENCE [LARGE SCALE GENOMIC DNA]</scope>
    <source>
        <strain evidence="5 6">RB68</strain>
    </source>
</reference>
<feature type="signal peptide" evidence="3">
    <location>
        <begin position="1"/>
        <end position="27"/>
    </location>
</feature>
<dbReference type="Pfam" id="PF14310">
    <property type="entry name" value="Fn3-like"/>
    <property type="match status" value="1"/>
</dbReference>
<dbReference type="InterPro" id="IPR036881">
    <property type="entry name" value="Glyco_hydro_3_C_sf"/>
</dbReference>
<keyword evidence="5" id="KW-0326">Glycosidase</keyword>
<dbReference type="PANTHER" id="PTHR42715:SF10">
    <property type="entry name" value="BETA-GLUCOSIDASE"/>
    <property type="match status" value="1"/>
</dbReference>
<dbReference type="GO" id="GO:0005975">
    <property type="term" value="P:carbohydrate metabolic process"/>
    <property type="evidence" value="ECO:0007669"/>
    <property type="project" value="InterPro"/>
</dbReference>
<dbReference type="Pfam" id="PF01915">
    <property type="entry name" value="Glyco_hydro_3_C"/>
    <property type="match status" value="1"/>
</dbReference>
<dbReference type="InterPro" id="IPR017853">
    <property type="entry name" value="GH"/>
</dbReference>
<name>A0A7K0BMN1_9ACTN</name>
<accession>A0A7K0BMN1</accession>
<dbReference type="InterPro" id="IPR001764">
    <property type="entry name" value="Glyco_hydro_3_N"/>
</dbReference>
<evidence type="ECO:0000259" key="4">
    <source>
        <dbReference type="SMART" id="SM01217"/>
    </source>
</evidence>
<dbReference type="InterPro" id="IPR013783">
    <property type="entry name" value="Ig-like_fold"/>
</dbReference>
<evidence type="ECO:0000256" key="1">
    <source>
        <dbReference type="ARBA" id="ARBA00005336"/>
    </source>
</evidence>
<protein>
    <submittedName>
        <fullName evidence="5">Thermostable beta-glucosidase B</fullName>
        <ecNumber evidence="5">3.2.1.21</ecNumber>
    </submittedName>
</protein>